<evidence type="ECO:0000313" key="3">
    <source>
        <dbReference type="Proteomes" id="UP000825699"/>
    </source>
</evidence>
<dbReference type="EMBL" id="JAAXEP010000019">
    <property type="protein sequence ID" value="MBY5632291.1"/>
    <property type="molecule type" value="Genomic_DNA"/>
</dbReference>
<protein>
    <submittedName>
        <fullName evidence="2">Uncharacterized protein</fullName>
    </submittedName>
</protein>
<reference evidence="2" key="1">
    <citation type="submission" date="2020-04" db="EMBL/GenBank/DDBJ databases">
        <title>Global-level population genomics supports evidence of horizontal gene transfer on evolution of Rhizobia in Lentils.</title>
        <authorList>
            <person name="Gai Y."/>
            <person name="Cook D."/>
            <person name="Riely B."/>
        </authorList>
    </citation>
    <scope>NUCLEOTIDE SEQUENCE</scope>
    <source>
        <strain evidence="2">Derici101B</strain>
    </source>
</reference>
<dbReference type="AlphaFoldDB" id="A0AAJ1EHC2"/>
<name>A0AAJ1EHC2_RHILE</name>
<comment type="caution">
    <text evidence="2">The sequence shown here is derived from an EMBL/GenBank/DDBJ whole genome shotgun (WGS) entry which is preliminary data.</text>
</comment>
<evidence type="ECO:0000256" key="1">
    <source>
        <dbReference type="SAM" id="MobiDB-lite"/>
    </source>
</evidence>
<sequence length="61" mass="6846">MSDHEHNPLIALYGVPRAVIHSRVSARNQHEAPQSEEDGSEKIGNCMFSLISLKDQSTTRR</sequence>
<feature type="region of interest" description="Disordered" evidence="1">
    <location>
        <begin position="24"/>
        <end position="43"/>
    </location>
</feature>
<gene>
    <name evidence="2" type="ORF">HFO42_30030</name>
</gene>
<organism evidence="2 3">
    <name type="scientific">Rhizobium leguminosarum</name>
    <dbReference type="NCBI Taxonomy" id="384"/>
    <lineage>
        <taxon>Bacteria</taxon>
        <taxon>Pseudomonadati</taxon>
        <taxon>Pseudomonadota</taxon>
        <taxon>Alphaproteobacteria</taxon>
        <taxon>Hyphomicrobiales</taxon>
        <taxon>Rhizobiaceae</taxon>
        <taxon>Rhizobium/Agrobacterium group</taxon>
        <taxon>Rhizobium</taxon>
    </lineage>
</organism>
<dbReference type="Proteomes" id="UP000825699">
    <property type="component" value="Unassembled WGS sequence"/>
</dbReference>
<dbReference type="RefSeq" id="WP_221951586.1">
    <property type="nucleotide sequence ID" value="NZ_JAAXDD010000014.1"/>
</dbReference>
<evidence type="ECO:0000313" key="2">
    <source>
        <dbReference type="EMBL" id="MBY5632291.1"/>
    </source>
</evidence>
<proteinExistence type="predicted"/>
<accession>A0AAJ1EHC2</accession>